<evidence type="ECO:0000256" key="1">
    <source>
        <dbReference type="ARBA" id="ARBA00022553"/>
    </source>
</evidence>
<name>A0A926ET07_9FIRM</name>
<keyword evidence="5" id="KW-0804">Transcription</keyword>
<evidence type="ECO:0000313" key="9">
    <source>
        <dbReference type="Proteomes" id="UP000601171"/>
    </source>
</evidence>
<proteinExistence type="predicted"/>
<keyword evidence="4" id="KW-0238">DNA-binding</keyword>
<reference evidence="8" key="1">
    <citation type="submission" date="2020-08" db="EMBL/GenBank/DDBJ databases">
        <title>Genome public.</title>
        <authorList>
            <person name="Liu C."/>
            <person name="Sun Q."/>
        </authorList>
    </citation>
    <scope>NUCLEOTIDE SEQUENCE</scope>
    <source>
        <strain evidence="8">BX21</strain>
    </source>
</reference>
<dbReference type="AlphaFoldDB" id="A0A926ET07"/>
<keyword evidence="1 6" id="KW-0597">Phosphoprotein</keyword>
<dbReference type="GO" id="GO:0000976">
    <property type="term" value="F:transcription cis-regulatory region binding"/>
    <property type="evidence" value="ECO:0007669"/>
    <property type="project" value="TreeGrafter"/>
</dbReference>
<dbReference type="CDD" id="cd17574">
    <property type="entry name" value="REC_OmpR"/>
    <property type="match status" value="1"/>
</dbReference>
<dbReference type="PANTHER" id="PTHR48111:SF40">
    <property type="entry name" value="PHOSPHATE REGULON TRANSCRIPTIONAL REGULATORY PROTEIN PHOB"/>
    <property type="match status" value="1"/>
</dbReference>
<protein>
    <submittedName>
        <fullName evidence="8">Response regulator</fullName>
    </submittedName>
</protein>
<dbReference type="SMART" id="SM00448">
    <property type="entry name" value="REC"/>
    <property type="match status" value="1"/>
</dbReference>
<dbReference type="FunFam" id="3.40.50.2300:FF:000001">
    <property type="entry name" value="DNA-binding response regulator PhoB"/>
    <property type="match status" value="1"/>
</dbReference>
<keyword evidence="9" id="KW-1185">Reference proteome</keyword>
<evidence type="ECO:0000259" key="7">
    <source>
        <dbReference type="PROSITE" id="PS50110"/>
    </source>
</evidence>
<evidence type="ECO:0000256" key="5">
    <source>
        <dbReference type="ARBA" id="ARBA00023163"/>
    </source>
</evidence>
<keyword evidence="2" id="KW-0902">Two-component regulatory system</keyword>
<organism evidence="8 9">
    <name type="scientific">Paratissierella segnis</name>
    <dbReference type="NCBI Taxonomy" id="2763679"/>
    <lineage>
        <taxon>Bacteria</taxon>
        <taxon>Bacillati</taxon>
        <taxon>Bacillota</taxon>
        <taxon>Tissierellia</taxon>
        <taxon>Tissierellales</taxon>
        <taxon>Tissierellaceae</taxon>
        <taxon>Paratissierella</taxon>
    </lineage>
</organism>
<dbReference type="PROSITE" id="PS50110">
    <property type="entry name" value="RESPONSE_REGULATORY"/>
    <property type="match status" value="1"/>
</dbReference>
<evidence type="ECO:0000256" key="2">
    <source>
        <dbReference type="ARBA" id="ARBA00023012"/>
    </source>
</evidence>
<dbReference type="GO" id="GO:0032993">
    <property type="term" value="C:protein-DNA complex"/>
    <property type="evidence" value="ECO:0007669"/>
    <property type="project" value="TreeGrafter"/>
</dbReference>
<keyword evidence="3" id="KW-0805">Transcription regulation</keyword>
<dbReference type="InterPro" id="IPR039420">
    <property type="entry name" value="WalR-like"/>
</dbReference>
<dbReference type="GO" id="GO:0006355">
    <property type="term" value="P:regulation of DNA-templated transcription"/>
    <property type="evidence" value="ECO:0007669"/>
    <property type="project" value="TreeGrafter"/>
</dbReference>
<evidence type="ECO:0000256" key="4">
    <source>
        <dbReference type="ARBA" id="ARBA00023125"/>
    </source>
</evidence>
<dbReference type="Gene3D" id="3.40.50.2300">
    <property type="match status" value="1"/>
</dbReference>
<gene>
    <name evidence="8" type="ORF">H8707_05420</name>
</gene>
<dbReference type="Proteomes" id="UP000601171">
    <property type="component" value="Unassembled WGS sequence"/>
</dbReference>
<evidence type="ECO:0000256" key="6">
    <source>
        <dbReference type="PROSITE-ProRule" id="PRU00169"/>
    </source>
</evidence>
<dbReference type="InterPro" id="IPR011006">
    <property type="entry name" value="CheY-like_superfamily"/>
</dbReference>
<dbReference type="InterPro" id="IPR001789">
    <property type="entry name" value="Sig_transdc_resp-reg_receiver"/>
</dbReference>
<dbReference type="RefSeq" id="WP_262429131.1">
    <property type="nucleotide sequence ID" value="NZ_JACRTG010000016.1"/>
</dbReference>
<dbReference type="GO" id="GO:0005829">
    <property type="term" value="C:cytosol"/>
    <property type="evidence" value="ECO:0007669"/>
    <property type="project" value="TreeGrafter"/>
</dbReference>
<evidence type="ECO:0000256" key="3">
    <source>
        <dbReference type="ARBA" id="ARBA00023015"/>
    </source>
</evidence>
<dbReference type="EMBL" id="JACRTG010000016">
    <property type="protein sequence ID" value="MBC8587678.1"/>
    <property type="molecule type" value="Genomic_DNA"/>
</dbReference>
<dbReference type="Pfam" id="PF00072">
    <property type="entry name" value="Response_reg"/>
    <property type="match status" value="1"/>
</dbReference>
<feature type="modified residue" description="4-aspartylphosphate" evidence="6">
    <location>
        <position position="55"/>
    </location>
</feature>
<accession>A0A926ET07</accession>
<evidence type="ECO:0000313" key="8">
    <source>
        <dbReference type="EMBL" id="MBC8587678.1"/>
    </source>
</evidence>
<dbReference type="GO" id="GO:0000156">
    <property type="term" value="F:phosphorelay response regulator activity"/>
    <property type="evidence" value="ECO:0007669"/>
    <property type="project" value="TreeGrafter"/>
</dbReference>
<comment type="caution">
    <text evidence="8">The sequence shown here is derived from an EMBL/GenBank/DDBJ whole genome shotgun (WGS) entry which is preliminary data.</text>
</comment>
<sequence>MEERIKILIIDDDIDLGRLLVNCLRKENYQPIYAENGIIGLEKMKKSKFHLIILDIMLPEVDGFSVIRKIREVSNIPVIMLTAKSEEGDKVRGLKL</sequence>
<dbReference type="PANTHER" id="PTHR48111">
    <property type="entry name" value="REGULATOR OF RPOS"/>
    <property type="match status" value="1"/>
</dbReference>
<dbReference type="SUPFAM" id="SSF52172">
    <property type="entry name" value="CheY-like"/>
    <property type="match status" value="1"/>
</dbReference>
<feature type="domain" description="Response regulatory" evidence="7">
    <location>
        <begin position="6"/>
        <end position="96"/>
    </location>
</feature>